<dbReference type="EMBL" id="LRGB01004580">
    <property type="protein sequence ID" value="KZS02360.1"/>
    <property type="molecule type" value="Genomic_DNA"/>
</dbReference>
<keyword evidence="3" id="KW-0863">Zinc-finger</keyword>
<accession>A0A164JHQ3</accession>
<evidence type="ECO:0000256" key="3">
    <source>
        <dbReference type="ARBA" id="ARBA00022771"/>
    </source>
</evidence>
<evidence type="ECO:0000256" key="5">
    <source>
        <dbReference type="ARBA" id="ARBA00023242"/>
    </source>
</evidence>
<dbReference type="Proteomes" id="UP000076858">
    <property type="component" value="Unassembled WGS sequence"/>
</dbReference>
<feature type="transmembrane region" description="Helical" evidence="6">
    <location>
        <begin position="448"/>
        <end position="464"/>
    </location>
</feature>
<gene>
    <name evidence="7" type="ORF">APZ42_000628</name>
</gene>
<keyword evidence="5" id="KW-0539">Nucleus</keyword>
<keyword evidence="2" id="KW-0479">Metal-binding</keyword>
<dbReference type="STRING" id="35525.A0A164JHQ3"/>
<evidence type="ECO:0000256" key="1">
    <source>
        <dbReference type="ARBA" id="ARBA00004123"/>
    </source>
</evidence>
<feature type="non-terminal residue" evidence="7">
    <location>
        <position position="465"/>
    </location>
</feature>
<comment type="caution">
    <text evidence="7">The sequence shown here is derived from an EMBL/GenBank/DDBJ whole genome shotgun (WGS) entry which is preliminary data.</text>
</comment>
<keyword evidence="8" id="KW-1185">Reference proteome</keyword>
<proteinExistence type="predicted"/>
<evidence type="ECO:0000256" key="6">
    <source>
        <dbReference type="SAM" id="Phobius"/>
    </source>
</evidence>
<evidence type="ECO:0000256" key="4">
    <source>
        <dbReference type="ARBA" id="ARBA00022833"/>
    </source>
</evidence>
<dbReference type="GO" id="GO:0005634">
    <property type="term" value="C:nucleus"/>
    <property type="evidence" value="ECO:0007669"/>
    <property type="project" value="UniProtKB-SubCell"/>
</dbReference>
<reference evidence="7 8" key="1">
    <citation type="submission" date="2016-03" db="EMBL/GenBank/DDBJ databases">
        <title>EvidentialGene: Evidence-directed Construction of Genes on Genomes.</title>
        <authorList>
            <person name="Gilbert D.G."/>
            <person name="Choi J.-H."/>
            <person name="Mockaitis K."/>
            <person name="Colbourne J."/>
            <person name="Pfrender M."/>
        </authorList>
    </citation>
    <scope>NUCLEOTIDE SEQUENCE [LARGE SCALE GENOMIC DNA]</scope>
    <source>
        <strain evidence="7 8">Xinb3</strain>
        <tissue evidence="7">Complete organism</tissue>
    </source>
</reference>
<keyword evidence="4" id="KW-0862">Zinc</keyword>
<keyword evidence="6" id="KW-0472">Membrane</keyword>
<feature type="non-terminal residue" evidence="7">
    <location>
        <position position="1"/>
    </location>
</feature>
<dbReference type="OrthoDB" id="1607513at2759"/>
<evidence type="ECO:0000256" key="2">
    <source>
        <dbReference type="ARBA" id="ARBA00022723"/>
    </source>
</evidence>
<keyword evidence="6" id="KW-0812">Transmembrane</keyword>
<dbReference type="PANTHER" id="PTHR46481">
    <property type="entry name" value="ZINC FINGER BED DOMAIN-CONTAINING PROTEIN 4"/>
    <property type="match status" value="1"/>
</dbReference>
<name>A0A164JHQ3_9CRUS</name>
<protein>
    <submittedName>
        <fullName evidence="7">Uncharacterized protein</fullName>
    </submittedName>
</protein>
<dbReference type="InterPro" id="IPR052035">
    <property type="entry name" value="ZnF_BED_domain_contain"/>
</dbReference>
<dbReference type="InterPro" id="IPR012337">
    <property type="entry name" value="RNaseH-like_sf"/>
</dbReference>
<evidence type="ECO:0000313" key="7">
    <source>
        <dbReference type="EMBL" id="KZS02360.1"/>
    </source>
</evidence>
<dbReference type="AlphaFoldDB" id="A0A164JHQ3"/>
<keyword evidence="6" id="KW-1133">Transmembrane helix</keyword>
<dbReference type="GO" id="GO:0008270">
    <property type="term" value="F:zinc ion binding"/>
    <property type="evidence" value="ECO:0007669"/>
    <property type="project" value="UniProtKB-KW"/>
</dbReference>
<dbReference type="PANTHER" id="PTHR46481:SF10">
    <property type="entry name" value="ZINC FINGER BED DOMAIN-CONTAINING PROTEIN 39"/>
    <property type="match status" value="1"/>
</dbReference>
<evidence type="ECO:0000313" key="8">
    <source>
        <dbReference type="Proteomes" id="UP000076858"/>
    </source>
</evidence>
<sequence length="465" mass="52761">PQKKIDLDLDYAVAKDNIPINILHRPSFRQWIHSAVPGYKLPGIERMRYKIIPDIVHTTRDKLMKIIKESTSFTIILDISSSKSMMGYIGFTCHAVTKTFERYTLFFGVKRMISRHTAENILAEYEQLLRDWEIDRSLVLMVKTDRGSNMVANTFLNSMPGWNNEEEFSVNEDVSADYDDSQPFTSASNIQDRVNSQTLQQNERMTELEIEDSSEDEPLWLLLQELGITFSEAGVHDNEDGREYRDLEIQLEEHMPSNETTPEDPDEFGDAVAGLYVLLKRLRSDCVAHKLQLVIKDGFKTLSPEAIAVIALVSKLVNSARKSVLDSDMIYNSAIESDPTLLSRLNAVKKHGSLSAYHQILLIEIIGILKPFEAASNDFQGYFETIGNVIPAFLGLMNALSLTIKDRNGVKIANPNSRLAPVVKYCKVFVAGLQASLERRFSFILRDVHYVLGTLISYIYLIVFH</sequence>
<dbReference type="SUPFAM" id="SSF53098">
    <property type="entry name" value="Ribonuclease H-like"/>
    <property type="match status" value="1"/>
</dbReference>
<organism evidence="7 8">
    <name type="scientific">Daphnia magna</name>
    <dbReference type="NCBI Taxonomy" id="35525"/>
    <lineage>
        <taxon>Eukaryota</taxon>
        <taxon>Metazoa</taxon>
        <taxon>Ecdysozoa</taxon>
        <taxon>Arthropoda</taxon>
        <taxon>Crustacea</taxon>
        <taxon>Branchiopoda</taxon>
        <taxon>Diplostraca</taxon>
        <taxon>Cladocera</taxon>
        <taxon>Anomopoda</taxon>
        <taxon>Daphniidae</taxon>
        <taxon>Daphnia</taxon>
    </lineage>
</organism>
<comment type="subcellular location">
    <subcellularLocation>
        <location evidence="1">Nucleus</location>
    </subcellularLocation>
</comment>